<proteinExistence type="predicted"/>
<evidence type="ECO:0000313" key="2">
    <source>
        <dbReference type="Proteomes" id="UP000684084"/>
    </source>
</evidence>
<comment type="caution">
    <text evidence="1">The sequence shown here is derived from an EMBL/GenBank/DDBJ whole genome shotgun (WGS) entry which is preliminary data.</text>
</comment>
<accession>A0A916EH97</accession>
<name>A0A916EH97_9GLOM</name>
<organism evidence="1 2">
    <name type="scientific">Rhizophagus irregularis</name>
    <dbReference type="NCBI Taxonomy" id="588596"/>
    <lineage>
        <taxon>Eukaryota</taxon>
        <taxon>Fungi</taxon>
        <taxon>Fungi incertae sedis</taxon>
        <taxon>Mucoromycota</taxon>
        <taxon>Glomeromycotina</taxon>
        <taxon>Glomeromycetes</taxon>
        <taxon>Glomerales</taxon>
        <taxon>Glomeraceae</taxon>
        <taxon>Rhizophagus</taxon>
    </lineage>
</organism>
<dbReference type="AlphaFoldDB" id="A0A916EH97"/>
<gene>
    <name evidence="1" type="ORF">CHRIB12_LOCUS20476</name>
</gene>
<evidence type="ECO:0000313" key="1">
    <source>
        <dbReference type="EMBL" id="CAB5388144.1"/>
    </source>
</evidence>
<protein>
    <submittedName>
        <fullName evidence="1">Uncharacterized protein</fullName>
    </submittedName>
</protein>
<dbReference type="EMBL" id="CAGKOT010000060">
    <property type="protein sequence ID" value="CAB5388144.1"/>
    <property type="molecule type" value="Genomic_DNA"/>
</dbReference>
<reference evidence="1" key="1">
    <citation type="submission" date="2020-05" db="EMBL/GenBank/DDBJ databases">
        <authorList>
            <person name="Rincon C."/>
            <person name="Sanders R I."/>
            <person name="Robbins C."/>
            <person name="Chaturvedi A."/>
        </authorList>
    </citation>
    <scope>NUCLEOTIDE SEQUENCE</scope>
    <source>
        <strain evidence="1">CHB12</strain>
    </source>
</reference>
<sequence length="342" mass="38801">MSVNCCLNSKNFAITILNDGQTQNPCFRCVCDGKDSGIQASASAAINNMYVQIFGNKTTKYSGLIVMGFDNEAIVRELVADVLFVPIFIRLDKIIIVVSKIGVSSHEGYYGAGPGYFSTLITKYAGKQSLFVQSIEDECSLDIYNEGVKLYHNKNTTPNKIWETIDIHKKYDGVALFGITDPYVQQKLEELNKLEKSKLEKSKNLITCTSDNWENIDILNLIFEQNIKKRKIATSTFSDWSNLFTNWYKQTNTIIQFPTILFQIYPNNYQFQEKELNAWRAMFCAAASDPSSDRDNLVKLFESGILLVMEKKSQLNSESEKIWESLQKALEANKRGVDGKVQ</sequence>
<dbReference type="Proteomes" id="UP000684084">
    <property type="component" value="Unassembled WGS sequence"/>
</dbReference>
<dbReference type="OrthoDB" id="2376231at2759"/>